<keyword evidence="1" id="KW-0472">Membrane</keyword>
<comment type="caution">
    <text evidence="2">The sequence shown here is derived from an EMBL/GenBank/DDBJ whole genome shotgun (WGS) entry which is preliminary data.</text>
</comment>
<feature type="transmembrane region" description="Helical" evidence="1">
    <location>
        <begin position="201"/>
        <end position="226"/>
    </location>
</feature>
<evidence type="ECO:0000313" key="2">
    <source>
        <dbReference type="EMBL" id="MBY0759764.1"/>
    </source>
</evidence>
<dbReference type="Proteomes" id="UP000779049">
    <property type="component" value="Unassembled WGS sequence"/>
</dbReference>
<dbReference type="EMBL" id="VIRV01000025">
    <property type="protein sequence ID" value="MBY0759764.1"/>
    <property type="molecule type" value="Genomic_DNA"/>
</dbReference>
<keyword evidence="1" id="KW-0812">Transmembrane</keyword>
<keyword evidence="3" id="KW-1185">Reference proteome</keyword>
<gene>
    <name evidence="2" type="ORF">FLB61_11855</name>
</gene>
<dbReference type="RefSeq" id="WP_221920300.1">
    <property type="nucleotide sequence ID" value="NZ_CP173660.1"/>
</dbReference>
<accession>A0ABS7LA24</accession>
<keyword evidence="1" id="KW-1133">Transmembrane helix</keyword>
<protein>
    <submittedName>
        <fullName evidence="2">ABC transporter permease</fullName>
    </submittedName>
</protein>
<reference evidence="2 3" key="1">
    <citation type="journal article" date="2020" name="New Microbes New Infect">
        <title>Sellimonas caecigallum sp. nov., description and genome sequence of a new member of the Sellimonas genus isolated from the cecum of feral chicken.</title>
        <authorList>
            <person name="Wongkuna S."/>
            <person name="Ghimire S."/>
            <person name="Antony L."/>
            <person name="Chankhamhaengdecha S."/>
            <person name="Janvilisri T."/>
            <person name="Scaria J."/>
        </authorList>
    </citation>
    <scope>NUCLEOTIDE SEQUENCE [LARGE SCALE GENOMIC DNA]</scope>
    <source>
        <strain evidence="2 3">SW451</strain>
    </source>
</reference>
<proteinExistence type="predicted"/>
<evidence type="ECO:0000313" key="3">
    <source>
        <dbReference type="Proteomes" id="UP000779049"/>
    </source>
</evidence>
<feature type="transmembrane region" description="Helical" evidence="1">
    <location>
        <begin position="308"/>
        <end position="327"/>
    </location>
</feature>
<name>A0ABS7LA24_9FIRM</name>
<sequence>MKKKSIVLSIVLIFAGILLFGLAVGEMAKIRAIQKKLFVRLSSETDVQSAQNTTEQFLEKETGQIVFWSEEKRQYCENPDLGRTMDVKEIIYCGVLSVLSPECSSIYKPDADGECVIDEKTAEVLFGSTEGKGQTVRAGDKDYIISMVIEGKEGLFIRTAHEGEMMQYMTVQPGKADEKKNLLQKVMTNYGVGGEEMQLSLLYFLTACILSMIPAGCAAAGAAHVCRMVKERKRKETMGWIGSAAAGTVSAVVVFLICIRFFQSDPGIALYPLSDFEGWSQQMRLLTGQIRELLDMEKPWILGTFFETFRNCLAYTALAALCLAGGIKKRTYMKKEEE</sequence>
<feature type="transmembrane region" description="Helical" evidence="1">
    <location>
        <begin position="238"/>
        <end position="262"/>
    </location>
</feature>
<evidence type="ECO:0000256" key="1">
    <source>
        <dbReference type="SAM" id="Phobius"/>
    </source>
</evidence>
<organism evidence="2 3">
    <name type="scientific">Sellimonas caecigallum</name>
    <dbReference type="NCBI Taxonomy" id="2592333"/>
    <lineage>
        <taxon>Bacteria</taxon>
        <taxon>Bacillati</taxon>
        <taxon>Bacillota</taxon>
        <taxon>Clostridia</taxon>
        <taxon>Lachnospirales</taxon>
        <taxon>Lachnospiraceae</taxon>
        <taxon>Sellimonas</taxon>
    </lineage>
</organism>